<evidence type="ECO:0000256" key="1">
    <source>
        <dbReference type="SAM" id="Phobius"/>
    </source>
</evidence>
<accession>A0A939LQQ9</accession>
<evidence type="ECO:0000313" key="3">
    <source>
        <dbReference type="Proteomes" id="UP000664209"/>
    </source>
</evidence>
<protein>
    <submittedName>
        <fullName evidence="2">DUF3180 domain-containing protein</fullName>
    </submittedName>
</protein>
<feature type="transmembrane region" description="Helical" evidence="1">
    <location>
        <begin position="35"/>
        <end position="57"/>
    </location>
</feature>
<keyword evidence="1" id="KW-0812">Transmembrane</keyword>
<dbReference type="Proteomes" id="UP000664209">
    <property type="component" value="Unassembled WGS sequence"/>
</dbReference>
<dbReference type="RefSeq" id="WP_208056671.1">
    <property type="nucleotide sequence ID" value="NZ_JAGEMK010000009.1"/>
</dbReference>
<dbReference type="AlphaFoldDB" id="A0A939LQQ9"/>
<dbReference type="Pfam" id="PF11377">
    <property type="entry name" value="DUF3180"/>
    <property type="match status" value="1"/>
</dbReference>
<dbReference type="EMBL" id="JAGEMK010000009">
    <property type="protein sequence ID" value="MBO1752982.1"/>
    <property type="molecule type" value="Genomic_DNA"/>
</dbReference>
<keyword evidence="1" id="KW-1133">Transmembrane helix</keyword>
<proteinExistence type="predicted"/>
<comment type="caution">
    <text evidence="2">The sequence shown here is derived from an EMBL/GenBank/DDBJ whole genome shotgun (WGS) entry which is preliminary data.</text>
</comment>
<gene>
    <name evidence="2" type="ORF">J4G33_14310</name>
</gene>
<dbReference type="InterPro" id="IPR021517">
    <property type="entry name" value="DUF3180"/>
</dbReference>
<keyword evidence="3" id="KW-1185">Reference proteome</keyword>
<feature type="transmembrane region" description="Helical" evidence="1">
    <location>
        <begin position="117"/>
        <end position="136"/>
    </location>
</feature>
<evidence type="ECO:0000313" key="2">
    <source>
        <dbReference type="EMBL" id="MBO1752982.1"/>
    </source>
</evidence>
<sequence>MRRTPVRRLALVALAVTAVVHPVLRVVESRGGTLLPVPLLAVLVVLGIAGVVLRLGWSVRQYTRGEKPGLDPLLAARTVVLATASAYTGALLTGWYLAHALVPLGDLGIEARRDLALSAGVAGLATVGLVVAGLVVERWCEIRRDEDDPGAADAEATGNPV</sequence>
<reference evidence="2" key="1">
    <citation type="submission" date="2021-03" db="EMBL/GenBank/DDBJ databases">
        <title>Actinotalea soli sp. nov., isolated from soil.</title>
        <authorList>
            <person name="Ping W."/>
            <person name="Zhang J."/>
        </authorList>
    </citation>
    <scope>NUCLEOTIDE SEQUENCE</scope>
    <source>
        <strain evidence="2">BY-33</strain>
    </source>
</reference>
<name>A0A939LQQ9_9CELL</name>
<organism evidence="2 3">
    <name type="scientific">Actinotalea soli</name>
    <dbReference type="NCBI Taxonomy" id="2819234"/>
    <lineage>
        <taxon>Bacteria</taxon>
        <taxon>Bacillati</taxon>
        <taxon>Actinomycetota</taxon>
        <taxon>Actinomycetes</taxon>
        <taxon>Micrococcales</taxon>
        <taxon>Cellulomonadaceae</taxon>
        <taxon>Actinotalea</taxon>
    </lineage>
</organism>
<keyword evidence="1" id="KW-0472">Membrane</keyword>
<feature type="transmembrane region" description="Helical" evidence="1">
    <location>
        <begin position="78"/>
        <end position="97"/>
    </location>
</feature>